<reference evidence="5" key="2">
    <citation type="submission" date="2020-05" db="UniProtKB">
        <authorList>
            <consortium name="EnsemblMetazoa"/>
        </authorList>
    </citation>
    <scope>IDENTIFICATION</scope>
    <source>
        <strain evidence="5">wikel</strain>
    </source>
</reference>
<gene>
    <name evidence="4" type="ORF">IscW_ISCW009000</name>
</gene>
<keyword evidence="4" id="KW-0808">Transferase</keyword>
<dbReference type="AlphaFoldDB" id="B7PY74"/>
<dbReference type="SUPFAM" id="SSF56112">
    <property type="entry name" value="Protein kinase-like (PK-like)"/>
    <property type="match status" value="1"/>
</dbReference>
<dbReference type="OrthoDB" id="840771at2759"/>
<dbReference type="EnsemblMetazoa" id="ISCW009000-RA">
    <property type="protein sequence ID" value="ISCW009000-PA"/>
    <property type="gene ID" value="ISCW009000"/>
</dbReference>
<dbReference type="GO" id="GO:0004672">
    <property type="term" value="F:protein kinase activity"/>
    <property type="evidence" value="ECO:0007669"/>
    <property type="project" value="InterPro"/>
</dbReference>
<dbReference type="EMBL" id="ABJB010853025">
    <property type="status" value="NOT_ANNOTATED_CDS"/>
    <property type="molecule type" value="Genomic_DNA"/>
</dbReference>
<proteinExistence type="inferred from homology"/>
<dbReference type="PaxDb" id="6945-B7PY74"/>
<reference evidence="4 6" key="1">
    <citation type="submission" date="2008-03" db="EMBL/GenBank/DDBJ databases">
        <title>Annotation of Ixodes scapularis.</title>
        <authorList>
            <consortium name="Ixodes scapularis Genome Project Consortium"/>
            <person name="Caler E."/>
            <person name="Hannick L.I."/>
            <person name="Bidwell S."/>
            <person name="Joardar V."/>
            <person name="Thiagarajan M."/>
            <person name="Amedeo P."/>
            <person name="Galinsky K.J."/>
            <person name="Schobel S."/>
            <person name="Inman J."/>
            <person name="Hostetler J."/>
            <person name="Miller J."/>
            <person name="Hammond M."/>
            <person name="Megy K."/>
            <person name="Lawson D."/>
            <person name="Kodira C."/>
            <person name="Sutton G."/>
            <person name="Meyer J."/>
            <person name="Hill C.A."/>
            <person name="Birren B."/>
            <person name="Nene V."/>
            <person name="Collins F."/>
            <person name="Alarcon-Chaidez F."/>
            <person name="Wikel S."/>
            <person name="Strausberg R."/>
        </authorList>
    </citation>
    <scope>NUCLEOTIDE SEQUENCE [LARGE SCALE GENOMIC DNA]</scope>
    <source>
        <strain evidence="6">Wikel</strain>
        <strain evidence="4">Wikel colony</strain>
    </source>
</reference>
<evidence type="ECO:0000256" key="1">
    <source>
        <dbReference type="ARBA" id="ARBA00008874"/>
    </source>
</evidence>
<name>B7PY74_IXOSC</name>
<dbReference type="Gene3D" id="1.10.510.10">
    <property type="entry name" value="Transferase(Phosphotransferase) domain 1"/>
    <property type="match status" value="1"/>
</dbReference>
<dbReference type="EMBL" id="ABJB010764269">
    <property type="status" value="NOT_ANNOTATED_CDS"/>
    <property type="molecule type" value="Genomic_DNA"/>
</dbReference>
<evidence type="ECO:0000259" key="3">
    <source>
        <dbReference type="PROSITE" id="PS50011"/>
    </source>
</evidence>
<dbReference type="STRING" id="6945.B7PY74"/>
<feature type="compositionally biased region" description="Basic and acidic residues" evidence="2">
    <location>
        <begin position="67"/>
        <end position="80"/>
    </location>
</feature>
<feature type="domain" description="Protein kinase" evidence="3">
    <location>
        <begin position="1"/>
        <end position="80"/>
    </location>
</feature>
<dbReference type="PANTHER" id="PTHR48014:SF21">
    <property type="entry name" value="SERINE_THREONINE-PROTEIN KINASE FRAY2"/>
    <property type="match status" value="1"/>
</dbReference>
<dbReference type="GO" id="GO:0005524">
    <property type="term" value="F:ATP binding"/>
    <property type="evidence" value="ECO:0007669"/>
    <property type="project" value="InterPro"/>
</dbReference>
<evidence type="ECO:0000313" key="6">
    <source>
        <dbReference type="Proteomes" id="UP000001555"/>
    </source>
</evidence>
<dbReference type="EMBL" id="ABJB010696812">
    <property type="status" value="NOT_ANNOTATED_CDS"/>
    <property type="molecule type" value="Genomic_DNA"/>
</dbReference>
<dbReference type="EMBL" id="ABJB010282541">
    <property type="status" value="NOT_ANNOTATED_CDS"/>
    <property type="molecule type" value="Genomic_DNA"/>
</dbReference>
<sequence length="80" mass="8532">MGYNSKSDIYSVGVTAFELANGVAPFTGMAPTQMLLAKLRDLVPRQASSALCDGTAVKASSQEDEGEARSNKSDEIVWTF</sequence>
<dbReference type="InterPro" id="IPR000719">
    <property type="entry name" value="Prot_kinase_dom"/>
</dbReference>
<keyword evidence="4" id="KW-0418">Kinase</keyword>
<protein>
    <submittedName>
        <fullName evidence="4 5">Polyploidy associated protein kinase, papk-B, putative</fullName>
    </submittedName>
</protein>
<dbReference type="PROSITE" id="PS50011">
    <property type="entry name" value="PROTEIN_KINASE_DOM"/>
    <property type="match status" value="1"/>
</dbReference>
<dbReference type="GO" id="GO:0043539">
    <property type="term" value="F:protein serine/threonine kinase activator activity"/>
    <property type="evidence" value="ECO:0007669"/>
    <property type="project" value="InterPro"/>
</dbReference>
<dbReference type="InterPro" id="IPR047173">
    <property type="entry name" value="STRAD_A/B-like"/>
</dbReference>
<feature type="region of interest" description="Disordered" evidence="2">
    <location>
        <begin position="54"/>
        <end position="80"/>
    </location>
</feature>
<dbReference type="Proteomes" id="UP000001555">
    <property type="component" value="Unassembled WGS sequence"/>
</dbReference>
<evidence type="ECO:0000256" key="2">
    <source>
        <dbReference type="SAM" id="MobiDB-lite"/>
    </source>
</evidence>
<accession>B7PY74</accession>
<dbReference type="HOGENOM" id="CLU_2592433_0_0_1"/>
<evidence type="ECO:0000313" key="4">
    <source>
        <dbReference type="EMBL" id="EEC11546.1"/>
    </source>
</evidence>
<dbReference type="InParanoid" id="B7PY74"/>
<dbReference type="EMBL" id="DS818268">
    <property type="protein sequence ID" value="EEC11546.1"/>
    <property type="molecule type" value="Genomic_DNA"/>
</dbReference>
<dbReference type="VEuPathDB" id="VectorBase:ISCI009000"/>
<evidence type="ECO:0000313" key="5">
    <source>
        <dbReference type="EnsemblMetazoa" id="ISCW009000-PA"/>
    </source>
</evidence>
<keyword evidence="6" id="KW-1185">Reference proteome</keyword>
<organism>
    <name type="scientific">Ixodes scapularis</name>
    <name type="common">Black-legged tick</name>
    <name type="synonym">Deer tick</name>
    <dbReference type="NCBI Taxonomy" id="6945"/>
    <lineage>
        <taxon>Eukaryota</taxon>
        <taxon>Metazoa</taxon>
        <taxon>Ecdysozoa</taxon>
        <taxon>Arthropoda</taxon>
        <taxon>Chelicerata</taxon>
        <taxon>Arachnida</taxon>
        <taxon>Acari</taxon>
        <taxon>Parasitiformes</taxon>
        <taxon>Ixodida</taxon>
        <taxon>Ixodoidea</taxon>
        <taxon>Ixodidae</taxon>
        <taxon>Ixodinae</taxon>
        <taxon>Ixodes</taxon>
    </lineage>
</organism>
<dbReference type="VEuPathDB" id="VectorBase:ISCW009000"/>
<dbReference type="InterPro" id="IPR011009">
    <property type="entry name" value="Kinase-like_dom_sf"/>
</dbReference>
<dbReference type="PANTHER" id="PTHR48014">
    <property type="entry name" value="SERINE/THREONINE-PROTEIN KINASE FRAY2"/>
    <property type="match status" value="1"/>
</dbReference>
<dbReference type="VEuPathDB" id="VectorBase:ISCP_014935"/>
<comment type="similarity">
    <text evidence="1">Belongs to the protein kinase superfamily. STE Ser/Thr protein kinase family. STE20 subfamily.</text>
</comment>